<proteinExistence type="predicted"/>
<dbReference type="AlphaFoldDB" id="A0A2P2JS91"/>
<organism evidence="1">
    <name type="scientific">Rhizophora mucronata</name>
    <name type="common">Asiatic mangrove</name>
    <dbReference type="NCBI Taxonomy" id="61149"/>
    <lineage>
        <taxon>Eukaryota</taxon>
        <taxon>Viridiplantae</taxon>
        <taxon>Streptophyta</taxon>
        <taxon>Embryophyta</taxon>
        <taxon>Tracheophyta</taxon>
        <taxon>Spermatophyta</taxon>
        <taxon>Magnoliopsida</taxon>
        <taxon>eudicotyledons</taxon>
        <taxon>Gunneridae</taxon>
        <taxon>Pentapetalae</taxon>
        <taxon>rosids</taxon>
        <taxon>fabids</taxon>
        <taxon>Malpighiales</taxon>
        <taxon>Rhizophoraceae</taxon>
        <taxon>Rhizophora</taxon>
    </lineage>
</organism>
<reference evidence="1" key="1">
    <citation type="submission" date="2018-02" db="EMBL/GenBank/DDBJ databases">
        <title>Rhizophora mucronata_Transcriptome.</title>
        <authorList>
            <person name="Meera S.P."/>
            <person name="Sreeshan A."/>
            <person name="Augustine A."/>
        </authorList>
    </citation>
    <scope>NUCLEOTIDE SEQUENCE</scope>
    <source>
        <tissue evidence="1">Leaf</tissue>
    </source>
</reference>
<dbReference type="EMBL" id="GGEC01015861">
    <property type="protein sequence ID" value="MBW96344.1"/>
    <property type="molecule type" value="Transcribed_RNA"/>
</dbReference>
<name>A0A2P2JS91_RHIMU</name>
<protein>
    <submittedName>
        <fullName evidence="1">Uncharacterized protein</fullName>
    </submittedName>
</protein>
<accession>A0A2P2JS91</accession>
<evidence type="ECO:0000313" key="1">
    <source>
        <dbReference type="EMBL" id="MBW96344.1"/>
    </source>
</evidence>
<sequence>MMAAAMMTLMMRMVMIVWALMGRHFGRTTAGML</sequence>